<evidence type="ECO:0000256" key="1">
    <source>
        <dbReference type="ARBA" id="ARBA00022527"/>
    </source>
</evidence>
<accession>A0A8J2S8Z0</accession>
<evidence type="ECO:0000256" key="4">
    <source>
        <dbReference type="ARBA" id="ARBA00022777"/>
    </source>
</evidence>
<dbReference type="InterPro" id="IPR008271">
    <property type="entry name" value="Ser/Thr_kinase_AS"/>
</dbReference>
<feature type="region of interest" description="Disordered" evidence="8">
    <location>
        <begin position="328"/>
        <end position="354"/>
    </location>
</feature>
<dbReference type="PROSITE" id="PS00108">
    <property type="entry name" value="PROTEIN_KINASE_ST"/>
    <property type="match status" value="1"/>
</dbReference>
<dbReference type="InterPro" id="IPR011009">
    <property type="entry name" value="Kinase-like_dom_sf"/>
</dbReference>
<keyword evidence="1 7" id="KW-0723">Serine/threonine-protein kinase</keyword>
<evidence type="ECO:0000256" key="3">
    <source>
        <dbReference type="ARBA" id="ARBA00022741"/>
    </source>
</evidence>
<dbReference type="Proteomes" id="UP000789595">
    <property type="component" value="Unassembled WGS sequence"/>
</dbReference>
<feature type="domain" description="Protein kinase" evidence="9">
    <location>
        <begin position="17"/>
        <end position="280"/>
    </location>
</feature>
<evidence type="ECO:0000256" key="2">
    <source>
        <dbReference type="ARBA" id="ARBA00022679"/>
    </source>
</evidence>
<comment type="caution">
    <text evidence="10">The sequence shown here is derived from an EMBL/GenBank/DDBJ whole genome shotgun (WGS) entry which is preliminary data.</text>
</comment>
<sequence length="354" mass="39852">MGLLSAFFRRDPLLAHYKIGRRLGKGTFATVKEATEKTGDKKKWAVKIIDKRVLAPEDEQALTKEVEIMKQLAELQHPNIVFLKEVCQSEGTFYIVQELCAGGELFDRIVEKEKYSEKDARIAMKQIVSAVDACHDLRIVHRDLKPENLLYQAKTGENKDVIKLADFGLANMLKADEALATACGTPGYVAPEVIAQVGYDKEVDIWSLGVIMYILLCGFPPFYSENNPQLFRMIQRCQYTFTRPYWDQVSDQAKDLIRSMLVVDPKKRATCKQILEDPWMTVDEPQKKPELEGFQKNMRVYNAKRKFKAGVMALAAISAMQRGAAATKAANKLKERVSKGDVDESEAPAPAPEG</sequence>
<dbReference type="OrthoDB" id="193931at2759"/>
<dbReference type="Pfam" id="PF00069">
    <property type="entry name" value="Pkinase"/>
    <property type="match status" value="1"/>
</dbReference>
<keyword evidence="4" id="KW-0418">Kinase</keyword>
<keyword evidence="3 6" id="KW-0547">Nucleotide-binding</keyword>
<evidence type="ECO:0000259" key="9">
    <source>
        <dbReference type="PROSITE" id="PS50011"/>
    </source>
</evidence>
<dbReference type="PANTHER" id="PTHR24347">
    <property type="entry name" value="SERINE/THREONINE-PROTEIN KINASE"/>
    <property type="match status" value="1"/>
</dbReference>
<organism evidence="10 11">
    <name type="scientific">Pelagomonas calceolata</name>
    <dbReference type="NCBI Taxonomy" id="35677"/>
    <lineage>
        <taxon>Eukaryota</taxon>
        <taxon>Sar</taxon>
        <taxon>Stramenopiles</taxon>
        <taxon>Ochrophyta</taxon>
        <taxon>Pelagophyceae</taxon>
        <taxon>Pelagomonadales</taxon>
        <taxon>Pelagomonadaceae</taxon>
        <taxon>Pelagomonas</taxon>
    </lineage>
</organism>
<gene>
    <name evidence="10" type="ORF">PECAL_1P29810</name>
</gene>
<keyword evidence="11" id="KW-1185">Reference proteome</keyword>
<feature type="compositionally biased region" description="Basic and acidic residues" evidence="8">
    <location>
        <begin position="332"/>
        <end position="342"/>
    </location>
</feature>
<evidence type="ECO:0000256" key="8">
    <source>
        <dbReference type="SAM" id="MobiDB-lite"/>
    </source>
</evidence>
<evidence type="ECO:0000256" key="5">
    <source>
        <dbReference type="ARBA" id="ARBA00022840"/>
    </source>
</evidence>
<dbReference type="SUPFAM" id="SSF56112">
    <property type="entry name" value="Protein kinase-like (PK-like)"/>
    <property type="match status" value="1"/>
</dbReference>
<dbReference type="CDD" id="cd05117">
    <property type="entry name" value="STKc_CAMK"/>
    <property type="match status" value="1"/>
</dbReference>
<protein>
    <recommendedName>
        <fullName evidence="9">Protein kinase domain-containing protein</fullName>
    </recommendedName>
</protein>
<name>A0A8J2S8Z0_9STRA</name>
<dbReference type="FunFam" id="1.10.510.10:FF:000026">
    <property type="entry name" value="Calcium/calmodulin-dependent protein kinase type 1"/>
    <property type="match status" value="1"/>
</dbReference>
<dbReference type="GO" id="GO:0004674">
    <property type="term" value="F:protein serine/threonine kinase activity"/>
    <property type="evidence" value="ECO:0007669"/>
    <property type="project" value="UniProtKB-KW"/>
</dbReference>
<dbReference type="InterPro" id="IPR017441">
    <property type="entry name" value="Protein_kinase_ATP_BS"/>
</dbReference>
<dbReference type="GO" id="GO:0005524">
    <property type="term" value="F:ATP binding"/>
    <property type="evidence" value="ECO:0007669"/>
    <property type="project" value="UniProtKB-UniRule"/>
</dbReference>
<keyword evidence="5 6" id="KW-0067">ATP-binding</keyword>
<dbReference type="InterPro" id="IPR000719">
    <property type="entry name" value="Prot_kinase_dom"/>
</dbReference>
<keyword evidence="2" id="KW-0808">Transferase</keyword>
<evidence type="ECO:0000256" key="7">
    <source>
        <dbReference type="RuleBase" id="RU000304"/>
    </source>
</evidence>
<dbReference type="PROSITE" id="PS00107">
    <property type="entry name" value="PROTEIN_KINASE_ATP"/>
    <property type="match status" value="1"/>
</dbReference>
<evidence type="ECO:0000313" key="10">
    <source>
        <dbReference type="EMBL" id="CAH0366485.1"/>
    </source>
</evidence>
<feature type="binding site" evidence="6">
    <location>
        <position position="47"/>
    </location>
    <ligand>
        <name>ATP</name>
        <dbReference type="ChEBI" id="CHEBI:30616"/>
    </ligand>
</feature>
<dbReference type="PROSITE" id="PS50011">
    <property type="entry name" value="PROTEIN_KINASE_DOM"/>
    <property type="match status" value="1"/>
</dbReference>
<dbReference type="SMART" id="SM00220">
    <property type="entry name" value="S_TKc"/>
    <property type="match status" value="1"/>
</dbReference>
<comment type="similarity">
    <text evidence="7">Belongs to the protein kinase superfamily.</text>
</comment>
<evidence type="ECO:0000256" key="6">
    <source>
        <dbReference type="PROSITE-ProRule" id="PRU10141"/>
    </source>
</evidence>
<proteinExistence type="inferred from homology"/>
<dbReference type="FunFam" id="3.30.200.20:FF:000042">
    <property type="entry name" value="Aurora kinase A"/>
    <property type="match status" value="1"/>
</dbReference>
<dbReference type="AlphaFoldDB" id="A0A8J2S8Z0"/>
<reference evidence="10" key="1">
    <citation type="submission" date="2021-11" db="EMBL/GenBank/DDBJ databases">
        <authorList>
            <consortium name="Genoscope - CEA"/>
            <person name="William W."/>
        </authorList>
    </citation>
    <scope>NUCLEOTIDE SEQUENCE</scope>
</reference>
<dbReference type="Gene3D" id="1.10.510.10">
    <property type="entry name" value="Transferase(Phosphotransferase) domain 1"/>
    <property type="match status" value="1"/>
</dbReference>
<dbReference type="EMBL" id="CAKKNE010000001">
    <property type="protein sequence ID" value="CAH0366485.1"/>
    <property type="molecule type" value="Genomic_DNA"/>
</dbReference>
<evidence type="ECO:0000313" key="11">
    <source>
        <dbReference type="Proteomes" id="UP000789595"/>
    </source>
</evidence>